<accession>A0A090WKI5</accession>
<dbReference type="EMBL" id="BBMM01000010">
    <property type="protein sequence ID" value="GAL01364.1"/>
    <property type="molecule type" value="Genomic_DNA"/>
</dbReference>
<feature type="chain" id="PRO_5007383080" evidence="1">
    <location>
        <begin position="18"/>
        <end position="64"/>
    </location>
</feature>
<organism evidence="3 5">
    <name type="scientific">Nonlabens ulvanivorans</name>
    <name type="common">Persicivirga ulvanivorans</name>
    <dbReference type="NCBI Taxonomy" id="906888"/>
    <lineage>
        <taxon>Bacteria</taxon>
        <taxon>Pseudomonadati</taxon>
        <taxon>Bacteroidota</taxon>
        <taxon>Flavobacteriia</taxon>
        <taxon>Flavobacteriales</taxon>
        <taxon>Flavobacteriaceae</taxon>
        <taxon>Nonlabens</taxon>
    </lineage>
</organism>
<comment type="caution">
    <text evidence="3">The sequence shown here is derived from an EMBL/GenBank/DDBJ whole genome shotgun (WGS) entry which is preliminary data.</text>
</comment>
<evidence type="ECO:0000313" key="3">
    <source>
        <dbReference type="EMBL" id="GAL76728.1"/>
    </source>
</evidence>
<protein>
    <submittedName>
        <fullName evidence="3">Uncharacterized protein</fullName>
    </submittedName>
</protein>
<evidence type="ECO:0000313" key="4">
    <source>
        <dbReference type="Proteomes" id="UP000029226"/>
    </source>
</evidence>
<feature type="signal peptide" evidence="1">
    <location>
        <begin position="1"/>
        <end position="17"/>
    </location>
</feature>
<keyword evidence="1" id="KW-0732">Signal</keyword>
<gene>
    <name evidence="3" type="ORF">JCM19275_2064</name>
    <name evidence="2" type="ORF">JCM19314_808</name>
</gene>
<dbReference type="Proteomes" id="UP000029647">
    <property type="component" value="Unassembled WGS sequence"/>
</dbReference>
<evidence type="ECO:0000313" key="5">
    <source>
        <dbReference type="Proteomes" id="UP000029647"/>
    </source>
</evidence>
<sequence>MKRVLLLLFLVYGMASAQEYFPNNDDISARGEVVVAITNATIVTQPGTVINNGTIILRMVKYRI</sequence>
<reference evidence="4 5" key="1">
    <citation type="journal article" date="2014" name="Genome Announc.">
        <title>Draft Genome Sequences of Marine Flavobacterium Nonlabens Strains NR17, NR24, NR27, NR32, NR33, and Ara13.</title>
        <authorList>
            <person name="Nakanishi M."/>
            <person name="Meirelles P."/>
            <person name="Suzuki R."/>
            <person name="Takatani N."/>
            <person name="Mino S."/>
            <person name="Suda W."/>
            <person name="Oshima K."/>
            <person name="Hattori M."/>
            <person name="Ohkuma M."/>
            <person name="Hosokawa M."/>
            <person name="Miyashita K."/>
            <person name="Thompson F.L."/>
            <person name="Niwa A."/>
            <person name="Sawabe T."/>
            <person name="Sawabe T."/>
        </authorList>
    </citation>
    <scope>NUCLEOTIDE SEQUENCE [LARGE SCALE GENOMIC DNA]</scope>
    <source>
        <strain evidence="3">JCM 19275</strain>
        <strain evidence="2">JCM 19314</strain>
        <strain evidence="5">JCM19275</strain>
        <strain evidence="4">JCM19314</strain>
    </source>
</reference>
<evidence type="ECO:0000256" key="1">
    <source>
        <dbReference type="SAM" id="SignalP"/>
    </source>
</evidence>
<proteinExistence type="predicted"/>
<dbReference type="AlphaFoldDB" id="A0A090WKI5"/>
<dbReference type="Proteomes" id="UP000029226">
    <property type="component" value="Unassembled WGS sequence"/>
</dbReference>
<name>A0A090WKI5_NONUL</name>
<evidence type="ECO:0000313" key="2">
    <source>
        <dbReference type="EMBL" id="GAL01364.1"/>
    </source>
</evidence>
<dbReference type="EMBL" id="BBNT01000015">
    <property type="protein sequence ID" value="GAL76728.1"/>
    <property type="molecule type" value="Genomic_DNA"/>
</dbReference>